<dbReference type="RefSeq" id="WP_272004405.1">
    <property type="nucleotide sequence ID" value="NZ_JAQNDN010000019.1"/>
</dbReference>
<dbReference type="Proteomes" id="UP001217838">
    <property type="component" value="Unassembled WGS sequence"/>
</dbReference>
<evidence type="ECO:0000313" key="3">
    <source>
        <dbReference type="Proteomes" id="UP001217838"/>
    </source>
</evidence>
<comment type="caution">
    <text evidence="2">The sequence shown here is derived from an EMBL/GenBank/DDBJ whole genome shotgun (WGS) entry which is preliminary data.</text>
</comment>
<reference evidence="2 3" key="1">
    <citation type="submission" date="2022-11" db="EMBL/GenBank/DDBJ databases">
        <title>Minimal conservation of predation-associated metabolite biosynthetic gene clusters underscores biosynthetic potential of Myxococcota including descriptions for ten novel species: Archangium lansinium sp. nov., Myxococcus landrumus sp. nov., Nannocystis bai.</title>
        <authorList>
            <person name="Ahearne A."/>
            <person name="Stevens C."/>
            <person name="Dowd S."/>
        </authorList>
    </citation>
    <scope>NUCLEOTIDE SEQUENCE [LARGE SCALE GENOMIC DNA]</scope>
    <source>
        <strain evidence="2 3">NCELM</strain>
    </source>
</reference>
<feature type="compositionally biased region" description="Pro residues" evidence="1">
    <location>
        <begin position="44"/>
        <end position="72"/>
    </location>
</feature>
<feature type="compositionally biased region" description="Basic and acidic residues" evidence="1">
    <location>
        <begin position="24"/>
        <end position="43"/>
    </location>
</feature>
<dbReference type="EMBL" id="JAQNDN010000019">
    <property type="protein sequence ID" value="MDC0672559.1"/>
    <property type="molecule type" value="Genomic_DNA"/>
</dbReference>
<gene>
    <name evidence="2" type="ORF">POL58_32715</name>
</gene>
<evidence type="ECO:0000313" key="2">
    <source>
        <dbReference type="EMBL" id="MDC0672559.1"/>
    </source>
</evidence>
<proteinExistence type="predicted"/>
<name>A0ABT5BEH2_9BACT</name>
<feature type="region of interest" description="Disordered" evidence="1">
    <location>
        <begin position="102"/>
        <end position="132"/>
    </location>
</feature>
<sequence length="132" mass="14777">MSHTACLHRDTWSTVRSANTPRPPIEDPQPKPPVEDPRPEPPPKIEPPAPERPPEIDPPPRTPPKIDPPPGKPEIRDPPPEQNSQACRVLSDRCLWRHVLTDSRLDHSPIDTSPQWPAIDQFSIAEPSSRAS</sequence>
<accession>A0ABT5BEH2</accession>
<feature type="region of interest" description="Disordered" evidence="1">
    <location>
        <begin position="1"/>
        <end position="87"/>
    </location>
</feature>
<organism evidence="2 3">
    <name type="scientific">Nannocystis radixulma</name>
    <dbReference type="NCBI Taxonomy" id="2995305"/>
    <lineage>
        <taxon>Bacteria</taxon>
        <taxon>Pseudomonadati</taxon>
        <taxon>Myxococcota</taxon>
        <taxon>Polyangia</taxon>
        <taxon>Nannocystales</taxon>
        <taxon>Nannocystaceae</taxon>
        <taxon>Nannocystis</taxon>
    </lineage>
</organism>
<keyword evidence="3" id="KW-1185">Reference proteome</keyword>
<dbReference type="PRINTS" id="PR01217">
    <property type="entry name" value="PRICHEXTENSN"/>
</dbReference>
<evidence type="ECO:0000256" key="1">
    <source>
        <dbReference type="SAM" id="MobiDB-lite"/>
    </source>
</evidence>
<protein>
    <submittedName>
        <fullName evidence="2">Uncharacterized protein</fullName>
    </submittedName>
</protein>